<protein>
    <submittedName>
        <fullName evidence="1">Uncharacterized protein</fullName>
    </submittedName>
</protein>
<name>A0ACB9ZIN0_CATRO</name>
<comment type="caution">
    <text evidence="1">The sequence shown here is derived from an EMBL/GenBank/DDBJ whole genome shotgun (WGS) entry which is preliminary data.</text>
</comment>
<keyword evidence="2" id="KW-1185">Reference proteome</keyword>
<dbReference type="EMBL" id="CM044708">
    <property type="protein sequence ID" value="KAI5647071.1"/>
    <property type="molecule type" value="Genomic_DNA"/>
</dbReference>
<gene>
    <name evidence="1" type="ORF">M9H77_33076</name>
</gene>
<proteinExistence type="predicted"/>
<sequence length="770" mass="84176">MDPYSSGEEIVIKTRKPYTITKQRERWTEEEHNRFLEALKLYGRAWQRIEEHIGTKTAVQIRSHAQKFFTKLEKEALVKGVPIGQALDIEIPPPRPKRKPCNPYPRKISNGRTTCQVGSKDEKSGIPVYSVSQAKHVLDLEKEPTPERNSDERIACAKENQDENRNSGFVLLSTSPHTCPSSANKSSMPTLAVPRKSCTFKEFVPVINEVVNKDETNESYVTVEPRENQYSAKSDTRQSFPENGICDSMTLAKTHPVNENLVVGKGQNLDQSKKETELKNDVQNMEGQPRHVPVHILDGSLGMNAANVSFHMSSQQSMFHQMGGVHPNLFMNLSSSSTSEHQNSTPRFTINQPFPGIHPIVTPIQNQDDYQSLLHASSAFSSLIVSTLLQNPAAHAAASFAASFWPCSSMEDPAGSATGTTGGFPVRQINTTPSIAAIAAATVAAATAWWAAHGVLPVCAPFHMSFNYAPASAASTVPVGASQARADNSERKEKTDAPALETAQMEAELSSEALQEQHSTSKSPALSMSDSDEINGLKLHNGSTAIETEKAVAAAQLHDNKAKGRKQVDRSSCGSNTPSSSEVETDALEKHEKGNEELREAAIDHPTGDSISRRGRSSSGSNDSWKEVSEEGRLAFQALFSREVLPQSFSPPYDSMNNLEKDKQTVDEKDTEGSPSRVDVSGKIGGVSCCSQPAEENVYLKGETNKLTAEGLLTMGKFKVRHTGFKPYKRCSVEAQQQECSRVVNTSSCQDQEKGPKRIRLEAEASNLIP</sequence>
<evidence type="ECO:0000313" key="1">
    <source>
        <dbReference type="EMBL" id="KAI5647071.1"/>
    </source>
</evidence>
<accession>A0ACB9ZIN0</accession>
<evidence type="ECO:0000313" key="2">
    <source>
        <dbReference type="Proteomes" id="UP001060085"/>
    </source>
</evidence>
<reference evidence="2" key="1">
    <citation type="journal article" date="2023" name="Nat. Plants">
        <title>Single-cell RNA sequencing provides a high-resolution roadmap for understanding the multicellular compartmentation of specialized metabolism.</title>
        <authorList>
            <person name="Sun S."/>
            <person name="Shen X."/>
            <person name="Li Y."/>
            <person name="Li Y."/>
            <person name="Wang S."/>
            <person name="Li R."/>
            <person name="Zhang H."/>
            <person name="Shen G."/>
            <person name="Guo B."/>
            <person name="Wei J."/>
            <person name="Xu J."/>
            <person name="St-Pierre B."/>
            <person name="Chen S."/>
            <person name="Sun C."/>
        </authorList>
    </citation>
    <scope>NUCLEOTIDE SEQUENCE [LARGE SCALE GENOMIC DNA]</scope>
</reference>
<dbReference type="Proteomes" id="UP001060085">
    <property type="component" value="Linkage Group LG08"/>
</dbReference>
<organism evidence="1 2">
    <name type="scientific">Catharanthus roseus</name>
    <name type="common">Madagascar periwinkle</name>
    <name type="synonym">Vinca rosea</name>
    <dbReference type="NCBI Taxonomy" id="4058"/>
    <lineage>
        <taxon>Eukaryota</taxon>
        <taxon>Viridiplantae</taxon>
        <taxon>Streptophyta</taxon>
        <taxon>Embryophyta</taxon>
        <taxon>Tracheophyta</taxon>
        <taxon>Spermatophyta</taxon>
        <taxon>Magnoliopsida</taxon>
        <taxon>eudicotyledons</taxon>
        <taxon>Gunneridae</taxon>
        <taxon>Pentapetalae</taxon>
        <taxon>asterids</taxon>
        <taxon>lamiids</taxon>
        <taxon>Gentianales</taxon>
        <taxon>Apocynaceae</taxon>
        <taxon>Rauvolfioideae</taxon>
        <taxon>Vinceae</taxon>
        <taxon>Catharanthinae</taxon>
        <taxon>Catharanthus</taxon>
    </lineage>
</organism>